<dbReference type="Proteomes" id="UP000886611">
    <property type="component" value="Unassembled WGS sequence"/>
</dbReference>
<dbReference type="GO" id="GO:0005654">
    <property type="term" value="C:nucleoplasm"/>
    <property type="evidence" value="ECO:0007669"/>
    <property type="project" value="TreeGrafter"/>
</dbReference>
<dbReference type="PANTHER" id="PTHR46427">
    <property type="entry name" value="ANKYRIN REPEAT AND LEM DOMAIN-CONTAINING PROTEIN 1"/>
    <property type="match status" value="1"/>
</dbReference>
<gene>
    <name evidence="4" type="primary">Babam1</name>
    <name evidence="4" type="ORF">GTO96_0003402</name>
</gene>
<dbReference type="InterPro" id="IPR002110">
    <property type="entry name" value="Ankyrin_rpt"/>
</dbReference>
<dbReference type="Pfam" id="PF03020">
    <property type="entry name" value="LEM"/>
    <property type="match status" value="1"/>
</dbReference>
<dbReference type="InterPro" id="IPR034998">
    <property type="entry name" value="ANKLE1"/>
</dbReference>
<dbReference type="Gene3D" id="1.25.40.20">
    <property type="entry name" value="Ankyrin repeat-containing domain"/>
    <property type="match status" value="1"/>
</dbReference>
<dbReference type="GO" id="GO:0005737">
    <property type="term" value="C:cytoplasm"/>
    <property type="evidence" value="ECO:0007669"/>
    <property type="project" value="TreeGrafter"/>
</dbReference>
<dbReference type="SMART" id="SM00248">
    <property type="entry name" value="ANK"/>
    <property type="match status" value="3"/>
</dbReference>
<evidence type="ECO:0000256" key="2">
    <source>
        <dbReference type="SAM" id="MobiDB-lite"/>
    </source>
</evidence>
<sequence>MGIRWFDFVLLMESRMRHMTCIVRERQLRHYGHVARFPEGDPAHRILIVEDSSDWTRPRRCPRNTWLQQIDGHFPAVMEVPEAGPADGEERIVELRPRTRSNPEGAEDRRSSNNNNAISVGSRSEGEGEAAITDSPTPSTSSAVPSKDRPKPAGPPVAPLPVAPTTEFHLRAPRVNCPEKVIICLDLSEEMSLQKLESFNGSKTNALNISQKMIEMFVRTKHKIDKRHEFALVVVNDDALWVKTIFFTLLSLRCIFHFITAFRAVQYNYALEENALFNIMDPEHGSSSNCLQKIELPQMDNVQTIPPPYVIRTLLIYSRHTGQPQFSLSEGVSKMLQSPYFFFDIIYLHNGVDEQVDESSSKTIREHFNSSLLVLRYREVERLLSQGADPSLVLKRGVAAMHLAAGKETEKRIRCLKLLLQHGGDPNIRSAEQLTPLHVAALWGCYQNLKLLLQNGADPTLLDQDGQGAAELASQQGNVRCASLLQEYLCYSNFESEKEEQPMFQYSFYQSHGRDSIFLPDLSRCNVSEEDIRGMTVLSGPLSSTRRSLEDLPPLNLSNISITSSQPTLEDRSAFPEKQRRDLGHPQTCGLSSAGCCLTGQQMENVLCNIPENTALSDSLSKSKSVDHSADATDVKDNLPDKVKKTNSGVSMTRRKSVSFKINDEYLSLPRHSHVPCEENHLCLADTTTEDLTRYSEFFNFERLATVSKTQGIDATSPDHVFVYCRDENGCDPNLDKTVVGNFFLVGEKEEENMGNEEALLENKPQPTREAALGSAVSSSSSGSRSSQYSSCESESYQTAVETSVCYGTPSAEHRKCLFSPLTPRAQKSRRACNGCMAFQSPTIHKRADQSIAEGNTHCMHPAISLSQSSTSSASISGLSHGTVCRTPETVPVTTRCSPLSDEPDLSDLLSNLLLSTKVPQQKYAHLEDNVCSKDVNTSSENDLCSRDSSLKSVNRKLIKESPHVPTSHDTYFEEAEAGDDSSKPLTPSSFITGRTKARQSQCSLRYSSTDSSACSSLFDETLPMPVRLHRRNPRGTPVQDDKIGNKTWRRSKSLNEMDLCNQRFNAGITCCQSNPGIVKGFINSQASTILVDRGAGDSQASTVLVDRGVIDSQASTVLVDRGVIDSQASTVLVDRGVGDSLASTVLVDRGVSDSQASTVLVDRGVSKTKASIIRDVSDLKAVTMVIDQGARDNQSSTVLIDHGVHDSQASTIVKEIKIDDDFCIYQKVSSESVQDSDSADSSAKISLVGAEITGHFSNENNFFTSDSSSSSDALNCIPKQSFMANGMFQNLKDTNHTSLWFTEDDESTQNEDNIGKESLPHPVKLSDFPLVSSKHLPRHSISRVSGCPPFQDKPTCDLSFSPGGRPVVVGMAEPVEFLYTDTEEGHVLIESHVPPTTSNSSRSEDSQNEETVLCDWKSFQKSPEKGKENSSLEATLGKLTNIQLRRKLQELGENPGPVNRSTRSLYLQQLSRLLKDQQHHDKKGPQTSSVYSPELVVCLESFTLPNCHADELELCQQFDRPDQNRKWREGVIKSSFNYLLLDPRVTKNLPSYGQTINTGVCFQTFISAIFYVGKGKRTRPYSHLYEALEYYKGEKMAKKLCSKVEHILQIWAGGHGVISLHCFQNVIPVEAYTREACMVDAIGLKMLTNQKRGDYYGVVATWPMKRRRQLGVHLLYRAMQIFMAEGERQLRPADIRQ</sequence>
<dbReference type="GO" id="GO:0004520">
    <property type="term" value="F:DNA endonuclease activity"/>
    <property type="evidence" value="ECO:0007669"/>
    <property type="project" value="TreeGrafter"/>
</dbReference>
<organism evidence="4 5">
    <name type="scientific">Polypterus senegalus</name>
    <name type="common">Senegal bichir</name>
    <dbReference type="NCBI Taxonomy" id="55291"/>
    <lineage>
        <taxon>Eukaryota</taxon>
        <taxon>Metazoa</taxon>
        <taxon>Chordata</taxon>
        <taxon>Craniata</taxon>
        <taxon>Vertebrata</taxon>
        <taxon>Euteleostomi</taxon>
        <taxon>Actinopterygii</taxon>
        <taxon>Polypteriformes</taxon>
        <taxon>Polypteridae</taxon>
        <taxon>Polypterus</taxon>
    </lineage>
</organism>
<evidence type="ECO:0000313" key="4">
    <source>
        <dbReference type="EMBL" id="KAG2464651.1"/>
    </source>
</evidence>
<feature type="repeat" description="ANK" evidence="1">
    <location>
        <begin position="432"/>
        <end position="464"/>
    </location>
</feature>
<dbReference type="CDD" id="cd10454">
    <property type="entry name" value="GIY-YIG_COG3680_Meta"/>
    <property type="match status" value="1"/>
</dbReference>
<reference evidence="4 5" key="1">
    <citation type="journal article" date="2021" name="Cell">
        <title>Tracing the genetic footprints of vertebrate landing in non-teleost ray-finned fishes.</title>
        <authorList>
            <person name="Bi X."/>
            <person name="Wang K."/>
            <person name="Yang L."/>
            <person name="Pan H."/>
            <person name="Jiang H."/>
            <person name="Wei Q."/>
            <person name="Fang M."/>
            <person name="Yu H."/>
            <person name="Zhu C."/>
            <person name="Cai Y."/>
            <person name="He Y."/>
            <person name="Gan X."/>
            <person name="Zeng H."/>
            <person name="Yu D."/>
            <person name="Zhu Y."/>
            <person name="Jiang H."/>
            <person name="Qiu Q."/>
            <person name="Yang H."/>
            <person name="Zhang Y.E."/>
            <person name="Wang W."/>
            <person name="Zhu M."/>
            <person name="He S."/>
            <person name="Zhang G."/>
        </authorList>
    </citation>
    <scope>NUCLEOTIDE SEQUENCE [LARGE SCALE GENOMIC DNA]</scope>
    <source>
        <strain evidence="4">Bchr_013</strain>
    </source>
</reference>
<feature type="non-terminal residue" evidence="4">
    <location>
        <position position="1698"/>
    </location>
</feature>
<accession>A0A8X8BQX4</accession>
<dbReference type="InterPro" id="IPR011015">
    <property type="entry name" value="LEM/LEM-like_dom_sf"/>
</dbReference>
<feature type="compositionally biased region" description="Basic and acidic residues" evidence="2">
    <location>
        <begin position="624"/>
        <end position="644"/>
    </location>
</feature>
<feature type="non-terminal residue" evidence="4">
    <location>
        <position position="1"/>
    </location>
</feature>
<dbReference type="PROSITE" id="PS50297">
    <property type="entry name" value="ANK_REP_REGION"/>
    <property type="match status" value="1"/>
</dbReference>
<feature type="domain" description="LEM" evidence="3">
    <location>
        <begin position="1434"/>
        <end position="1478"/>
    </location>
</feature>
<feature type="region of interest" description="Disordered" evidence="2">
    <location>
        <begin position="79"/>
        <end position="160"/>
    </location>
</feature>
<feature type="compositionally biased region" description="Polar residues" evidence="2">
    <location>
        <begin position="984"/>
        <end position="995"/>
    </location>
</feature>
<dbReference type="SUPFAM" id="SSF63451">
    <property type="entry name" value="LEM domain"/>
    <property type="match status" value="1"/>
</dbReference>
<feature type="compositionally biased region" description="Low complexity" evidence="2">
    <location>
        <begin position="130"/>
        <end position="145"/>
    </location>
</feature>
<name>A0A8X8BQX4_POLSE</name>
<evidence type="ECO:0000313" key="5">
    <source>
        <dbReference type="Proteomes" id="UP000886611"/>
    </source>
</evidence>
<keyword evidence="1" id="KW-0040">ANK repeat</keyword>
<dbReference type="GO" id="GO:0000712">
    <property type="term" value="P:resolution of meiotic recombination intermediates"/>
    <property type="evidence" value="ECO:0007669"/>
    <property type="project" value="TreeGrafter"/>
</dbReference>
<proteinExistence type="predicted"/>
<dbReference type="SMART" id="SM00540">
    <property type="entry name" value="LEM"/>
    <property type="match status" value="1"/>
</dbReference>
<feature type="repeat" description="ANK" evidence="1">
    <location>
        <begin position="396"/>
        <end position="431"/>
    </location>
</feature>
<comment type="caution">
    <text evidence="4">The sequence shown here is derived from an EMBL/GenBank/DDBJ whole genome shotgun (WGS) entry which is preliminary data.</text>
</comment>
<evidence type="ECO:0000259" key="3">
    <source>
        <dbReference type="PROSITE" id="PS50954"/>
    </source>
</evidence>
<feature type="compositionally biased region" description="Basic and acidic residues" evidence="2">
    <location>
        <begin position="88"/>
        <end position="97"/>
    </location>
</feature>
<dbReference type="InterPro" id="IPR003887">
    <property type="entry name" value="LEM_dom"/>
</dbReference>
<feature type="compositionally biased region" description="Low complexity" evidence="2">
    <location>
        <begin position="775"/>
        <end position="789"/>
    </location>
</feature>
<keyword evidence="5" id="KW-1185">Reference proteome</keyword>
<dbReference type="PROSITE" id="PS50954">
    <property type="entry name" value="LEM"/>
    <property type="match status" value="1"/>
</dbReference>
<dbReference type="PROSITE" id="PS50088">
    <property type="entry name" value="ANK_REPEAT"/>
    <property type="match status" value="2"/>
</dbReference>
<dbReference type="CDD" id="cd12934">
    <property type="entry name" value="LEM"/>
    <property type="match status" value="1"/>
</dbReference>
<dbReference type="Gene3D" id="1.10.720.40">
    <property type="match status" value="1"/>
</dbReference>
<evidence type="ECO:0000256" key="1">
    <source>
        <dbReference type="PROSITE-ProRule" id="PRU00023"/>
    </source>
</evidence>
<dbReference type="Pfam" id="PF22945">
    <property type="entry name" value="LEM-3_GIY-YIG"/>
    <property type="match status" value="1"/>
</dbReference>
<dbReference type="PANTHER" id="PTHR46427:SF1">
    <property type="entry name" value="ANKYRIN REPEAT AND LEM DOMAIN-CONTAINING PROTEIN 1"/>
    <property type="match status" value="1"/>
</dbReference>
<dbReference type="GO" id="GO:0000724">
    <property type="term" value="P:double-strand break repair via homologous recombination"/>
    <property type="evidence" value="ECO:0007669"/>
    <property type="project" value="TreeGrafter"/>
</dbReference>
<feature type="compositionally biased region" description="Polar residues" evidence="2">
    <location>
        <begin position="112"/>
        <end position="122"/>
    </location>
</feature>
<dbReference type="EMBL" id="JAATIS010003638">
    <property type="protein sequence ID" value="KAG2464651.1"/>
    <property type="molecule type" value="Genomic_DNA"/>
</dbReference>
<feature type="region of interest" description="Disordered" evidence="2">
    <location>
        <begin position="619"/>
        <end position="650"/>
    </location>
</feature>
<dbReference type="Pfam" id="PF12796">
    <property type="entry name" value="Ank_2"/>
    <property type="match status" value="1"/>
</dbReference>
<dbReference type="SUPFAM" id="SSF48403">
    <property type="entry name" value="Ankyrin repeat"/>
    <property type="match status" value="1"/>
</dbReference>
<feature type="region of interest" description="Disordered" evidence="2">
    <location>
        <begin position="975"/>
        <end position="995"/>
    </location>
</feature>
<dbReference type="InterPro" id="IPR036770">
    <property type="entry name" value="Ankyrin_rpt-contain_sf"/>
</dbReference>
<feature type="region of interest" description="Disordered" evidence="2">
    <location>
        <begin position="754"/>
        <end position="789"/>
    </location>
</feature>
<dbReference type="CDD" id="cd21502">
    <property type="entry name" value="vWA_BABAM1"/>
    <property type="match status" value="1"/>
</dbReference>
<protein>
    <submittedName>
        <fullName evidence="4">BABA1 protein</fullName>
    </submittedName>
</protein>